<dbReference type="InterPro" id="IPR017439">
    <property type="entry name" value="Amidohydrolase"/>
</dbReference>
<dbReference type="InterPro" id="IPR002933">
    <property type="entry name" value="Peptidase_M20"/>
</dbReference>
<dbReference type="AlphaFoldDB" id="A0A8J2TX66"/>
<dbReference type="InterPro" id="IPR011650">
    <property type="entry name" value="Peptidase_M20_dimer"/>
</dbReference>
<dbReference type="PIRSF" id="PIRSF005962">
    <property type="entry name" value="Pept_M20D_amidohydro"/>
    <property type="match status" value="1"/>
</dbReference>
<feature type="binding site" evidence="1">
    <location>
        <position position="365"/>
    </location>
    <ligand>
        <name>Mn(2+)</name>
        <dbReference type="ChEBI" id="CHEBI:29035"/>
        <label>2</label>
    </ligand>
</feature>
<dbReference type="NCBIfam" id="TIGR01891">
    <property type="entry name" value="amidohydrolases"/>
    <property type="match status" value="1"/>
</dbReference>
<dbReference type="Proteomes" id="UP000616114">
    <property type="component" value="Unassembled WGS sequence"/>
</dbReference>
<feature type="binding site" evidence="1">
    <location>
        <position position="142"/>
    </location>
    <ligand>
        <name>Mn(2+)</name>
        <dbReference type="ChEBI" id="CHEBI:29035"/>
        <label>2</label>
    </ligand>
</feature>
<sequence>MLLSDHLQARLAPLGQELVAFRRDIHRHPELSRQEHRTTERLAARLEAEGLSPVRFDDTGLMCDVGSGPVALALRADIDALPLEDRTGTAHASVVEGVSHACGHDVHLTAALGAAVALARLDREQPGGLGGRVRFLFQPAEEVTPGGALDVIRQGGLDGVPRIFALHCDPKTDLGRVGSRIGPITAAGDTVTITVTGRGGHTSRPHLTEDLVYALGHLATQVPAALGRLIDPRHSVSLVWGAIGAGHAPNVVPDHGTLQGTLRCLDVQGWHQAGELLPEIVQNLAAPYGIAADLDHRRGVPPVVNTEAEVTLIEAAVRAELGPGSVELTPQSMGGEDFAWYVSHIPGAMVRLGTRTPGGPTYDLHQGDYEPDERAIVIGARVLAATALTALAGGPEGAASVD</sequence>
<dbReference type="EMBL" id="BMFY01000004">
    <property type="protein sequence ID" value="GGA11281.1"/>
    <property type="molecule type" value="Genomic_DNA"/>
</dbReference>
<reference evidence="3" key="1">
    <citation type="journal article" date="2014" name="Int. J. Syst. Evol. Microbiol.">
        <title>Complete genome sequence of Corynebacterium casei LMG S-19264T (=DSM 44701T), isolated from a smear-ripened cheese.</title>
        <authorList>
            <consortium name="US DOE Joint Genome Institute (JGI-PGF)"/>
            <person name="Walter F."/>
            <person name="Albersmeier A."/>
            <person name="Kalinowski J."/>
            <person name="Ruckert C."/>
        </authorList>
    </citation>
    <scope>NUCLEOTIDE SEQUENCE</scope>
    <source>
        <strain evidence="3">CGMCC 1.12785</strain>
    </source>
</reference>
<gene>
    <name evidence="3" type="ORF">GCM10011333_12660</name>
</gene>
<comment type="caution">
    <text evidence="3">The sequence shown here is derived from an EMBL/GenBank/DDBJ whole genome shotgun (WGS) entry which is preliminary data.</text>
</comment>
<keyword evidence="1" id="KW-0464">Manganese</keyword>
<dbReference type="InterPro" id="IPR036264">
    <property type="entry name" value="Bact_exopeptidase_dim_dom"/>
</dbReference>
<evidence type="ECO:0000256" key="1">
    <source>
        <dbReference type="PIRSR" id="PIRSR005962-1"/>
    </source>
</evidence>
<feature type="binding site" evidence="1">
    <location>
        <position position="167"/>
    </location>
    <ligand>
        <name>Mn(2+)</name>
        <dbReference type="ChEBI" id="CHEBI:29035"/>
        <label>2</label>
    </ligand>
</feature>
<dbReference type="SUPFAM" id="SSF55031">
    <property type="entry name" value="Bacterial exopeptidase dimerisation domain"/>
    <property type="match status" value="1"/>
</dbReference>
<dbReference type="GO" id="GO:0046872">
    <property type="term" value="F:metal ion binding"/>
    <property type="evidence" value="ECO:0007669"/>
    <property type="project" value="UniProtKB-KW"/>
</dbReference>
<dbReference type="GO" id="GO:0016787">
    <property type="term" value="F:hydrolase activity"/>
    <property type="evidence" value="ECO:0007669"/>
    <property type="project" value="InterPro"/>
</dbReference>
<evidence type="ECO:0000313" key="3">
    <source>
        <dbReference type="EMBL" id="GGA11281.1"/>
    </source>
</evidence>
<keyword evidence="1" id="KW-0479">Metal-binding</keyword>
<feature type="binding site" evidence="1">
    <location>
        <position position="104"/>
    </location>
    <ligand>
        <name>Mn(2+)</name>
        <dbReference type="ChEBI" id="CHEBI:29035"/>
        <label>2</label>
    </ligand>
</feature>
<dbReference type="Gene3D" id="3.40.630.10">
    <property type="entry name" value="Zn peptidases"/>
    <property type="match status" value="1"/>
</dbReference>
<protein>
    <submittedName>
        <fullName evidence="3">Amidohydrolase</fullName>
    </submittedName>
</protein>
<reference evidence="3" key="2">
    <citation type="submission" date="2020-09" db="EMBL/GenBank/DDBJ databases">
        <authorList>
            <person name="Sun Q."/>
            <person name="Zhou Y."/>
        </authorList>
    </citation>
    <scope>NUCLEOTIDE SEQUENCE</scope>
    <source>
        <strain evidence="3">CGMCC 1.12785</strain>
    </source>
</reference>
<name>A0A8J2TX66_9MICO</name>
<dbReference type="Gene3D" id="3.30.70.360">
    <property type="match status" value="1"/>
</dbReference>
<feature type="binding site" evidence="1">
    <location>
        <position position="102"/>
    </location>
    <ligand>
        <name>Mn(2+)</name>
        <dbReference type="ChEBI" id="CHEBI:29035"/>
        <label>2</label>
    </ligand>
</feature>
<organism evidence="3 4">
    <name type="scientific">Sediminivirga luteola</name>
    <dbReference type="NCBI Taxonomy" id="1774748"/>
    <lineage>
        <taxon>Bacteria</taxon>
        <taxon>Bacillati</taxon>
        <taxon>Actinomycetota</taxon>
        <taxon>Actinomycetes</taxon>
        <taxon>Micrococcales</taxon>
        <taxon>Brevibacteriaceae</taxon>
        <taxon>Sediminivirga</taxon>
    </lineage>
</organism>
<dbReference type="PANTHER" id="PTHR11014">
    <property type="entry name" value="PEPTIDASE M20 FAMILY MEMBER"/>
    <property type="match status" value="1"/>
</dbReference>
<accession>A0A8J2TX66</accession>
<evidence type="ECO:0000313" key="4">
    <source>
        <dbReference type="Proteomes" id="UP000616114"/>
    </source>
</evidence>
<evidence type="ECO:0000259" key="2">
    <source>
        <dbReference type="Pfam" id="PF07687"/>
    </source>
</evidence>
<dbReference type="Pfam" id="PF07687">
    <property type="entry name" value="M20_dimer"/>
    <property type="match status" value="1"/>
</dbReference>
<feature type="domain" description="Peptidase M20 dimerisation" evidence="2">
    <location>
        <begin position="190"/>
        <end position="287"/>
    </location>
</feature>
<proteinExistence type="predicted"/>
<dbReference type="RefSeq" id="WP_188550077.1">
    <property type="nucleotide sequence ID" value="NZ_BMFY01000004.1"/>
</dbReference>
<dbReference type="Pfam" id="PF01546">
    <property type="entry name" value="Peptidase_M20"/>
    <property type="match status" value="1"/>
</dbReference>
<keyword evidence="4" id="KW-1185">Reference proteome</keyword>
<dbReference type="PANTHER" id="PTHR11014:SF63">
    <property type="entry name" value="METALLOPEPTIDASE, PUTATIVE (AFU_ORTHOLOGUE AFUA_6G09600)-RELATED"/>
    <property type="match status" value="1"/>
</dbReference>
<comment type="cofactor">
    <cofactor evidence="1">
        <name>Mn(2+)</name>
        <dbReference type="ChEBI" id="CHEBI:29035"/>
    </cofactor>
    <text evidence="1">The Mn(2+) ion enhances activity.</text>
</comment>
<dbReference type="SUPFAM" id="SSF53187">
    <property type="entry name" value="Zn-dependent exopeptidases"/>
    <property type="match status" value="1"/>
</dbReference>